<organism evidence="1 2">
    <name type="scientific">Bipolaris victoriae (strain FI3)</name>
    <name type="common">Victoria blight of oats agent</name>
    <name type="synonym">Cochliobolus victoriae</name>
    <dbReference type="NCBI Taxonomy" id="930091"/>
    <lineage>
        <taxon>Eukaryota</taxon>
        <taxon>Fungi</taxon>
        <taxon>Dikarya</taxon>
        <taxon>Ascomycota</taxon>
        <taxon>Pezizomycotina</taxon>
        <taxon>Dothideomycetes</taxon>
        <taxon>Pleosporomycetidae</taxon>
        <taxon>Pleosporales</taxon>
        <taxon>Pleosporineae</taxon>
        <taxon>Pleosporaceae</taxon>
        <taxon>Bipolaris</taxon>
    </lineage>
</organism>
<evidence type="ECO:0000313" key="2">
    <source>
        <dbReference type="Proteomes" id="UP000054337"/>
    </source>
</evidence>
<dbReference type="RefSeq" id="XP_014561579.1">
    <property type="nucleotide sequence ID" value="XM_014706093.1"/>
</dbReference>
<dbReference type="GeneID" id="26258446"/>
<reference evidence="1 2" key="1">
    <citation type="journal article" date="2013" name="PLoS Genet.">
        <title>Comparative genome structure, secondary metabolite, and effector coding capacity across Cochliobolus pathogens.</title>
        <authorList>
            <person name="Condon B.J."/>
            <person name="Leng Y."/>
            <person name="Wu D."/>
            <person name="Bushley K.E."/>
            <person name="Ohm R.A."/>
            <person name="Otillar R."/>
            <person name="Martin J."/>
            <person name="Schackwitz W."/>
            <person name="Grimwood J."/>
            <person name="MohdZainudin N."/>
            <person name="Xue C."/>
            <person name="Wang R."/>
            <person name="Manning V.A."/>
            <person name="Dhillon B."/>
            <person name="Tu Z.J."/>
            <person name="Steffenson B.J."/>
            <person name="Salamov A."/>
            <person name="Sun H."/>
            <person name="Lowry S."/>
            <person name="LaButti K."/>
            <person name="Han J."/>
            <person name="Copeland A."/>
            <person name="Lindquist E."/>
            <person name="Barry K."/>
            <person name="Schmutz J."/>
            <person name="Baker S.E."/>
            <person name="Ciuffetti L.M."/>
            <person name="Grigoriev I.V."/>
            <person name="Zhong S."/>
            <person name="Turgeon B.G."/>
        </authorList>
    </citation>
    <scope>NUCLEOTIDE SEQUENCE [LARGE SCALE GENOMIC DNA]</scope>
    <source>
        <strain evidence="1 2">FI3</strain>
    </source>
</reference>
<dbReference type="AlphaFoldDB" id="W7F831"/>
<sequence>LCEALSSAPRDRQSKLGFREAWVTHGFRLQPAKSIHAHANEETHTYQAQCKIADFSMEEREPMAAAQ</sequence>
<accession>W7F831</accession>
<gene>
    <name evidence="1" type="ORF">COCVIDRAFT_86340</name>
</gene>
<dbReference type="EMBL" id="KI968696">
    <property type="protein sequence ID" value="EUN31992.1"/>
    <property type="molecule type" value="Genomic_DNA"/>
</dbReference>
<proteinExistence type="predicted"/>
<keyword evidence="2" id="KW-1185">Reference proteome</keyword>
<dbReference type="Proteomes" id="UP000054337">
    <property type="component" value="Unassembled WGS sequence"/>
</dbReference>
<name>W7F831_BIPV3</name>
<evidence type="ECO:0000313" key="1">
    <source>
        <dbReference type="EMBL" id="EUN31992.1"/>
    </source>
</evidence>
<dbReference type="HOGENOM" id="CLU_2811961_0_0_1"/>
<feature type="non-terminal residue" evidence="1">
    <location>
        <position position="1"/>
    </location>
</feature>
<protein>
    <submittedName>
        <fullName evidence="1">Uncharacterized protein</fullName>
    </submittedName>
</protein>